<feature type="disulfide bond" evidence="3">
    <location>
        <begin position="1687"/>
        <end position="1696"/>
    </location>
</feature>
<gene>
    <name evidence="8" type="ORF">PLOB_00017475</name>
</gene>
<keyword evidence="1 3" id="KW-1015">Disulfide bond</keyword>
<dbReference type="SMART" id="SM00136">
    <property type="entry name" value="LamNT"/>
    <property type="match status" value="1"/>
</dbReference>
<feature type="compositionally biased region" description="Polar residues" evidence="4">
    <location>
        <begin position="862"/>
        <end position="872"/>
    </location>
</feature>
<feature type="region of interest" description="Disordered" evidence="4">
    <location>
        <begin position="1266"/>
        <end position="1286"/>
    </location>
</feature>
<feature type="signal peptide" evidence="5">
    <location>
        <begin position="1"/>
        <end position="31"/>
    </location>
</feature>
<feature type="disulfide bond" evidence="3">
    <location>
        <begin position="1714"/>
        <end position="1731"/>
    </location>
</feature>
<keyword evidence="9" id="KW-1185">Reference proteome</keyword>
<dbReference type="Gene3D" id="2.10.25.10">
    <property type="entry name" value="Laminin"/>
    <property type="match status" value="15"/>
</dbReference>
<evidence type="ECO:0000256" key="2">
    <source>
        <dbReference type="ARBA" id="ARBA00023292"/>
    </source>
</evidence>
<dbReference type="SMART" id="SM00180">
    <property type="entry name" value="EGF_Lam"/>
    <property type="match status" value="17"/>
</dbReference>
<feature type="domain" description="Laminin EGF-like" evidence="6">
    <location>
        <begin position="1669"/>
        <end position="1711"/>
    </location>
</feature>
<dbReference type="Gene3D" id="2.170.300.10">
    <property type="entry name" value="Tie2 ligand-binding domain superfamily"/>
    <property type="match status" value="1"/>
</dbReference>
<feature type="compositionally biased region" description="Polar residues" evidence="4">
    <location>
        <begin position="812"/>
        <end position="838"/>
    </location>
</feature>
<keyword evidence="2 3" id="KW-0424">Laminin EGF-like domain</keyword>
<dbReference type="SMART" id="SM00181">
    <property type="entry name" value="EGF"/>
    <property type="match status" value="9"/>
</dbReference>
<evidence type="ECO:0000256" key="3">
    <source>
        <dbReference type="PROSITE-ProRule" id="PRU00460"/>
    </source>
</evidence>
<feature type="disulfide bond" evidence="3">
    <location>
        <begin position="2656"/>
        <end position="2665"/>
    </location>
</feature>
<protein>
    <submittedName>
        <fullName evidence="8">Uncharacterized protein</fullName>
    </submittedName>
</protein>
<comment type="caution">
    <text evidence="8">The sequence shown here is derived from an EMBL/GenBank/DDBJ whole genome shotgun (WGS) entry which is preliminary data.</text>
</comment>
<dbReference type="EMBL" id="CALNXK010000208">
    <property type="protein sequence ID" value="CAH3176097.1"/>
    <property type="molecule type" value="Genomic_DNA"/>
</dbReference>
<evidence type="ECO:0000256" key="1">
    <source>
        <dbReference type="ARBA" id="ARBA00023157"/>
    </source>
</evidence>
<feature type="domain" description="Laminin N-terminal" evidence="7">
    <location>
        <begin position="31"/>
        <end position="278"/>
    </location>
</feature>
<feature type="disulfide bond" evidence="3">
    <location>
        <begin position="2532"/>
        <end position="2549"/>
    </location>
</feature>
<accession>A0ABN8RAS7</accession>
<feature type="domain" description="Laminin EGF-like" evidence="6">
    <location>
        <begin position="2484"/>
        <end position="2529"/>
    </location>
</feature>
<dbReference type="PROSITE" id="PS50027">
    <property type="entry name" value="EGF_LAM_2"/>
    <property type="match status" value="10"/>
</dbReference>
<evidence type="ECO:0000259" key="6">
    <source>
        <dbReference type="PROSITE" id="PS50027"/>
    </source>
</evidence>
<name>A0ABN8RAS7_9CNID</name>
<feature type="disulfide bond" evidence="3">
    <location>
        <begin position="2459"/>
        <end position="2468"/>
    </location>
</feature>
<feature type="disulfide bond" evidence="3">
    <location>
        <begin position="2438"/>
        <end position="2450"/>
    </location>
</feature>
<feature type="domain" description="Laminin EGF-like" evidence="6">
    <location>
        <begin position="1816"/>
        <end position="1868"/>
    </location>
</feature>
<feature type="disulfide bond" evidence="3">
    <location>
        <begin position="2530"/>
        <end position="2542"/>
    </location>
</feature>
<proteinExistence type="predicted"/>
<feature type="compositionally biased region" description="Low complexity" evidence="4">
    <location>
        <begin position="789"/>
        <end position="811"/>
    </location>
</feature>
<feature type="region of interest" description="Disordered" evidence="4">
    <location>
        <begin position="894"/>
        <end position="1054"/>
    </location>
</feature>
<feature type="domain" description="Laminin EGF-like" evidence="6">
    <location>
        <begin position="1575"/>
        <end position="1625"/>
    </location>
</feature>
<dbReference type="InterPro" id="IPR050440">
    <property type="entry name" value="Laminin/Netrin_ECM"/>
</dbReference>
<feature type="disulfide bond" evidence="3">
    <location>
        <begin position="3278"/>
        <end position="3295"/>
    </location>
</feature>
<dbReference type="Proteomes" id="UP001159405">
    <property type="component" value="Unassembled WGS sequence"/>
</dbReference>
<organism evidence="8 9">
    <name type="scientific">Porites lobata</name>
    <dbReference type="NCBI Taxonomy" id="104759"/>
    <lineage>
        <taxon>Eukaryota</taxon>
        <taxon>Metazoa</taxon>
        <taxon>Cnidaria</taxon>
        <taxon>Anthozoa</taxon>
        <taxon>Hexacorallia</taxon>
        <taxon>Scleractinia</taxon>
        <taxon>Fungiina</taxon>
        <taxon>Poritidae</taxon>
        <taxon>Porites</taxon>
    </lineage>
</organism>
<dbReference type="SUPFAM" id="SSF57196">
    <property type="entry name" value="EGF/Laminin"/>
    <property type="match status" value="13"/>
</dbReference>
<feature type="compositionally biased region" description="Polar residues" evidence="4">
    <location>
        <begin position="894"/>
        <end position="908"/>
    </location>
</feature>
<dbReference type="CDD" id="cd00055">
    <property type="entry name" value="EGF_Lam"/>
    <property type="match status" value="17"/>
</dbReference>
<evidence type="ECO:0000313" key="9">
    <source>
        <dbReference type="Proteomes" id="UP001159405"/>
    </source>
</evidence>
<feature type="compositionally biased region" description="Basic and acidic residues" evidence="4">
    <location>
        <begin position="839"/>
        <end position="861"/>
    </location>
</feature>
<feature type="compositionally biased region" description="Polar residues" evidence="4">
    <location>
        <begin position="680"/>
        <end position="693"/>
    </location>
</feature>
<dbReference type="InterPro" id="IPR000742">
    <property type="entry name" value="EGF"/>
</dbReference>
<feature type="disulfide bond" evidence="3">
    <location>
        <begin position="2440"/>
        <end position="2457"/>
    </location>
</feature>
<evidence type="ECO:0000256" key="4">
    <source>
        <dbReference type="SAM" id="MobiDB-lite"/>
    </source>
</evidence>
<feature type="disulfide bond" evidence="3">
    <location>
        <begin position="1839"/>
        <end position="1848"/>
    </location>
</feature>
<dbReference type="InterPro" id="IPR002049">
    <property type="entry name" value="LE_dom"/>
</dbReference>
<feature type="compositionally biased region" description="Low complexity" evidence="4">
    <location>
        <begin position="918"/>
        <end position="943"/>
    </location>
</feature>
<feature type="domain" description="Laminin EGF-like" evidence="6">
    <location>
        <begin position="2633"/>
        <end position="2685"/>
    </location>
</feature>
<feature type="region of interest" description="Disordered" evidence="4">
    <location>
        <begin position="780"/>
        <end position="872"/>
    </location>
</feature>
<feature type="disulfide bond" evidence="3">
    <location>
        <begin position="3276"/>
        <end position="3288"/>
    </location>
</feature>
<feature type="domain" description="Laminin EGF-like" evidence="6">
    <location>
        <begin position="3276"/>
        <end position="3321"/>
    </location>
</feature>
<feature type="disulfide bond" evidence="3">
    <location>
        <begin position="2484"/>
        <end position="2496"/>
    </location>
</feature>
<feature type="domain" description="Laminin EGF-like" evidence="6">
    <location>
        <begin position="2530"/>
        <end position="2580"/>
    </location>
</feature>
<feature type="compositionally biased region" description="Basic and acidic residues" evidence="4">
    <location>
        <begin position="697"/>
        <end position="720"/>
    </location>
</feature>
<feature type="region of interest" description="Disordered" evidence="4">
    <location>
        <begin position="370"/>
        <end position="389"/>
    </location>
</feature>
<feature type="disulfide bond" evidence="3">
    <location>
        <begin position="1596"/>
        <end position="1605"/>
    </location>
</feature>
<dbReference type="InterPro" id="IPR008211">
    <property type="entry name" value="Laminin_N"/>
</dbReference>
<feature type="disulfide bond" evidence="3">
    <location>
        <begin position="1550"/>
        <end position="1559"/>
    </location>
</feature>
<feature type="compositionally biased region" description="Polar residues" evidence="4">
    <location>
        <begin position="605"/>
        <end position="620"/>
    </location>
</feature>
<dbReference type="PANTHER" id="PTHR10574">
    <property type="entry name" value="NETRIN/LAMININ-RELATED"/>
    <property type="match status" value="1"/>
</dbReference>
<feature type="compositionally biased region" description="Low complexity" evidence="4">
    <location>
        <begin position="978"/>
        <end position="989"/>
    </location>
</feature>
<feature type="disulfide bond" evidence="3">
    <location>
        <begin position="1531"/>
        <end position="1548"/>
    </location>
</feature>
<feature type="disulfide bond" evidence="3">
    <location>
        <begin position="1577"/>
        <end position="1594"/>
    </location>
</feature>
<reference evidence="8 9" key="1">
    <citation type="submission" date="2022-05" db="EMBL/GenBank/DDBJ databases">
        <authorList>
            <consortium name="Genoscope - CEA"/>
            <person name="William W."/>
        </authorList>
    </citation>
    <scope>NUCLEOTIDE SEQUENCE [LARGE SCALE GENOMIC DNA]</scope>
</reference>
<evidence type="ECO:0000313" key="8">
    <source>
        <dbReference type="EMBL" id="CAH3176097.1"/>
    </source>
</evidence>
<feature type="region of interest" description="Disordered" evidence="4">
    <location>
        <begin position="395"/>
        <end position="424"/>
    </location>
</feature>
<feature type="compositionally biased region" description="Polar residues" evidence="4">
    <location>
        <begin position="411"/>
        <end position="423"/>
    </location>
</feature>
<dbReference type="Gene3D" id="2.60.120.260">
    <property type="entry name" value="Galactose-binding domain-like"/>
    <property type="match status" value="1"/>
</dbReference>
<feature type="domain" description="Laminin EGF-like" evidence="6">
    <location>
        <begin position="2438"/>
        <end position="2483"/>
    </location>
</feature>
<feature type="region of interest" description="Disordered" evidence="4">
    <location>
        <begin position="1304"/>
        <end position="1326"/>
    </location>
</feature>
<feature type="compositionally biased region" description="Polar residues" evidence="4">
    <location>
        <begin position="944"/>
        <end position="966"/>
    </location>
</feature>
<feature type="compositionally biased region" description="Basic and acidic residues" evidence="4">
    <location>
        <begin position="589"/>
        <end position="599"/>
    </location>
</feature>
<feature type="compositionally biased region" description="Polar residues" evidence="4">
    <location>
        <begin position="529"/>
        <end position="542"/>
    </location>
</feature>
<feature type="disulfide bond" evidence="3">
    <location>
        <begin position="1733"/>
        <end position="1742"/>
    </location>
</feature>
<feature type="compositionally biased region" description="Polar residues" evidence="4">
    <location>
        <begin position="990"/>
        <end position="1014"/>
    </location>
</feature>
<dbReference type="Pfam" id="PF00053">
    <property type="entry name" value="EGF_laminin"/>
    <property type="match status" value="14"/>
</dbReference>
<evidence type="ECO:0000256" key="5">
    <source>
        <dbReference type="SAM" id="SignalP"/>
    </source>
</evidence>
<evidence type="ECO:0000259" key="7">
    <source>
        <dbReference type="PROSITE" id="PS51117"/>
    </source>
</evidence>
<feature type="disulfide bond" evidence="3">
    <location>
        <begin position="1575"/>
        <end position="1587"/>
    </location>
</feature>
<feature type="disulfide bond" evidence="3">
    <location>
        <begin position="1712"/>
        <end position="1724"/>
    </location>
</feature>
<comment type="caution">
    <text evidence="3">Lacks conserved residue(s) required for the propagation of feature annotation.</text>
</comment>
<feature type="domain" description="Laminin EGF-like" evidence="6">
    <location>
        <begin position="1529"/>
        <end position="1574"/>
    </location>
</feature>
<feature type="chain" id="PRO_5047480709" evidence="5">
    <location>
        <begin position="32"/>
        <end position="3324"/>
    </location>
</feature>
<dbReference type="PROSITE" id="PS01248">
    <property type="entry name" value="EGF_LAM_1"/>
    <property type="match status" value="4"/>
</dbReference>
<feature type="disulfide bond" evidence="3">
    <location>
        <begin position="2551"/>
        <end position="2560"/>
    </location>
</feature>
<feature type="domain" description="Laminin EGF-like" evidence="6">
    <location>
        <begin position="1712"/>
        <end position="1762"/>
    </location>
</feature>
<feature type="compositionally biased region" description="Low complexity" evidence="4">
    <location>
        <begin position="373"/>
        <end position="384"/>
    </location>
</feature>
<feature type="disulfide bond" evidence="3">
    <location>
        <begin position="2504"/>
        <end position="2513"/>
    </location>
</feature>
<feature type="disulfide bond" evidence="3">
    <location>
        <begin position="1529"/>
        <end position="1541"/>
    </location>
</feature>
<feature type="compositionally biased region" description="Low complexity" evidence="4">
    <location>
        <begin position="1015"/>
        <end position="1033"/>
    </location>
</feature>
<feature type="disulfide bond" evidence="3">
    <location>
        <begin position="3297"/>
        <end position="3306"/>
    </location>
</feature>
<feature type="compositionally biased region" description="Low complexity" evidence="4">
    <location>
        <begin position="514"/>
        <end position="528"/>
    </location>
</feature>
<dbReference type="PROSITE" id="PS51117">
    <property type="entry name" value="LAMININ_NTER"/>
    <property type="match status" value="1"/>
</dbReference>
<feature type="region of interest" description="Disordered" evidence="4">
    <location>
        <begin position="680"/>
        <end position="720"/>
    </location>
</feature>
<keyword evidence="5" id="KW-0732">Signal</keyword>
<feature type="compositionally biased region" description="Low complexity" evidence="4">
    <location>
        <begin position="1304"/>
        <end position="1318"/>
    </location>
</feature>
<feature type="compositionally biased region" description="Polar residues" evidence="4">
    <location>
        <begin position="556"/>
        <end position="567"/>
    </location>
</feature>
<feature type="compositionally biased region" description="Polar residues" evidence="4">
    <location>
        <begin position="1275"/>
        <end position="1285"/>
    </location>
</feature>
<sequence>MKGNPSHRSGSQFAFTCLMMISVFSTTTVHAAHSWESPSFKIERKVNLEAIVSCGEGMLQGKHDSMCRLSANEDTQRLSTPDCSACDPRSKMHLRIDNVLVADNKTEWRSLAKTKDSILQEINITINFPQVFKVRRISVKAGLTPLPALWMLEESHDVKSDFKAIRYYAADQDDCSNFSVPVCVLKSNRSWEESVNVDVLASRVRLRFLKMWSDFVSTDFYSVSEISIEGQCECNGKAECSVTDDGLMACHCINNTCGVKCETCCHGYVLNDSGDCAEVEGTGNNTAQPLQANLSAPASTEHVTDLELLKNATKPYNPDHFLEKPASVSTSKKRSSSMVTTVIANIITPSPITIASKSLEQSSKAVESILVESTRQPSQTTTSSDVGDFLEIEVNRSDSSSEDSPHLSVSRDNNVENASQLSSAERDSFSIVATNTTLNATTKDTNVKRTIISSIPELSTSESVTEQSFASSATMTSAHENAATERNSFATVDIMSDEEATEEIIIATHTLTESKAKKNASNPAKLSSTSATSVKPHTSSESNAKENASKPFKPSKNASGKPNTSSEYHAEDNTSEPASTAAANVKLRTASEYHAKENTSKPAKPTSTAAAGANPNTSSENHSKKNTSRPTKPTSAAAAGAKPNTSSEYNAIGNISKPTKPSNTVAASIRLLVTTEEITAQPATNQTTNSTKATSHHASEEITTTKESATEKKVTTEGNAEQKLRYKSATAEITSATITTTLPVTEETVLRKATIKPQTSKDQITPELFNKQTTTTYVTTDKYPTRRASLPSSSSSSSSFSSSESPSSFSSTATRTNDTTVLKRTKYLNSPTTVTVTTRADKENNTREPTTEKPLDREKTTTNKYHTPSTTASLSVAEQSTSPVTINQETNTAMESNPTVNSTGITTQDRFDHGISPKSITTATATISKETTSTQETSAMTTTDLSPTKLSSSMDETLTKPSTISQKTKDGQTEESSSDSFSTKKTSSSQAATNYSEVEQTLTTVASKETTNNETTLGPTRKGTTTVDTTSVTEHASAKKNDSSAIPKAATATTTKATVKESLASMTNQVDVTTEPAIVSTTVKPTARSLFGKTTATTSPSIKTSTRLNPLESTVLPPIAEENSTALSTGVKTTTLPTVVETGTESKITKKTTKSSNLKTITAPFHSLRDISTAHTSPETTTRPPLVNITTKFSIMETTNASVETTAETFPPLDKTTTVPTTVKTTSVSTKTDINVIPEETTTEPFPPLVDISIPPTTMEITTTRATVQTTSSSPAKTTTESSSPLVEITTVPTTVKTFTVSSTVEEATTEPQETTTEPFPPLLDISTPPSILKITTKPNIVQTSKSPEKTTTEPFPPLLEITAMPTTVESTTGPTTLHMTTKTTETTVEPFPPLVKRATESSAVKRATEPTSGKATIEPFPALVETTLPPAKFKTTTEPTTVITTPEQTTVITTIGPTTPEELTEEQARILFGNLPKGVCYCVKFATVDRRCFPKALHKPCICRSNFAGVRCEKCAPGHFNYPFCAPCRCNKLGSANLMCDIETGRCTCKPGVRGRKCDACPLGSFNFPTCSACECNPSGSYGNVCDPYNGQCPCRYGARGRQCNKCPAGYYNFPYCQWCGCNPLTTTENICEDFSGGYRCLCKSNFKGHFCGECKRGHYDFPLCKKCACSPRGYGSCNELGNCVCDAGYAGSQCDRCANGYYGFPSCRACNCNTFGSFTTQCNYTTGQCACRPNIRGNQCNRCVKGMVGFPKCVECDCNPDGTRFLPGKTESMCYGTTEYKCLCKANVAGKICDRCRHGYYNFNGSNPSGCSPCTCSSHGTISGTRRCHAQYGYCDCKNHVIGGKCDKCRNGYYALKSHHLLGCKACKCDPGGSVNMNCFKHSGDCSCVTGVRGKKCDSLFSSRPLYFPTLYQMSVELERAVLTTNSRVWVPIGADENRFPSFSGTGYAIFPAYKPYYVTINIPKTRLYRIIFHYALKENLHASARVDLAPRGSKISNHTFEVQFSPPKPGAQQTKNLTTTVNRRGLIREFDMKKGAWNIIITSHSSMLLLDYIVFLPEDYYKAKLLKDVSSEPCLLRTSKPEHCDMYTYYEPKSPSIITVSGDKAYTLPLKGNPDIFIDPRFDLRDQRLSNMALLGNIQPSIGFDISVPESGHYVIMVTYLHPERFTQRAFVRVGYERGHLEILPCKYQFACRQFAMDDNKKPKSFELTASPDKHELKLESSVSSKIAVISITVIPLAKWNIQYIQPTFQCRMYNKSCVSTTYDIPPDAIQLAAFSRRIQDKMITILTGAVRPKTIYYVIVYYQQPQSLSTRVEQILIADQVKSNISVTFQYCPARSGCRIVLGEEDGRRFQFSKGVFTATIEHDRRTQVGHILLVPQGSYSTRLLEPQSIDRVQQFIQSCGKDHFHIDPGQAGRMCREGVFTLTIGFNRQPLQCKCSLLGSRSVFCEKFGGQCLCRANVVGRRCDRCRLGHSGFPRCRSCGCHEIGSVSPTCTSSGRCRCKPGFGGYKCDRCRSSGYYGFPDCKPCACNSLGSLSMFCRSRDGQCQCRRKFQGQKCNECRIGFYDFPRCKACGCNPAGIKLLPGQTNGCGSVNNTHCVCKNNVAGDDCDSCKPFTFNLQMKNPLGCQSCDCNANGTLGSIKTCHATIGQCECKSHVTGRQCGRCKEGYHSFKGSDVFGCKRCLCNAGGSVSQSCNAVTGACTCLHGIGGTQCDRVASQEYYYPTLYHHKVELEDGFTDNDRAANFRHSESEFTGFSWRGYVVFTQSQNFIYIMIDVPRTTKYQLIFHYNYISYLPVTAMVKFIPTLDSASFPDGPAREQTLDVQFRSTSSWIFAVPKILLVRDYRWEPRRVMLSQGKWKLTMAVTASDLFVDYLVLLPEEYYSPRNLALKVTKPCTLSRDEKYCVHYTYPTLKKEGIVTIQAEDSSVVGGIRRSQRVGDVPFQGRLLSGSRNVMSVRLPSTVRGQFVLLASYFYNSDDERRLSVVVRTGDEIFRAQMSILSCRYRFGCRQVAIDSNHGAYMFTAKPDEITTVSLTSNFMVALDFISAIPLSMWNEKLLIPAEQCVDNGFSCIQTSYPDPSDATKIEVEDRSTGGDIAPYYIMDRRARLKHVKVGKKTVFIHGTARSGRYYVIVHFYQPNFLTFPGKVIISGQNAATTLFTFHHCPHVSGCRAIGTSQYREGISESIYIGRQNNIILSITIPEDKGLWIDYVMLVPLSSFSPSLLEIKPIDVNRDFIQDCGQNDFFLKESSSKFCLTSTFTITSKFNNGALPCQCDRLGSAKTGCRAFGGQCSCQPNVIGRACDRCKSGYSGFPLCRKPIT</sequence>
<dbReference type="PRINTS" id="PR00011">
    <property type="entry name" value="EGFLAMININ"/>
</dbReference>
<feature type="region of interest" description="Disordered" evidence="4">
    <location>
        <begin position="514"/>
        <end position="662"/>
    </location>
</feature>
<dbReference type="PANTHER" id="PTHR10574:SF406">
    <property type="entry name" value="LAMININ SUBUNIT ALPHA 5"/>
    <property type="match status" value="1"/>
</dbReference>